<dbReference type="KEGG" id="eic:NT01EI_2379"/>
<sequence length="39" mass="4297">MESFSALFSIKAKKEVGFNVYLIAQKCSNGVRRSAKSSN</sequence>
<evidence type="ECO:0000313" key="1">
    <source>
        <dbReference type="EMBL" id="ACR69550.1"/>
    </source>
</evidence>
<reference evidence="2" key="1">
    <citation type="submission" date="2009-03" db="EMBL/GenBank/DDBJ databases">
        <title>Complete genome sequence of Edwardsiella ictaluri 93-146.</title>
        <authorList>
            <person name="Williams M.L."/>
            <person name="Gillaspy A.F."/>
            <person name="Dyer D.W."/>
            <person name="Thune R.L."/>
            <person name="Waldbieser G.C."/>
            <person name="Schuster S.C."/>
            <person name="Gipson J."/>
            <person name="Zaitshik J."/>
            <person name="Landry C."/>
            <person name="Lawrence M.L."/>
        </authorList>
    </citation>
    <scope>NUCLEOTIDE SEQUENCE [LARGE SCALE GENOMIC DNA]</scope>
    <source>
        <strain evidence="2">93-146</strain>
    </source>
</reference>
<proteinExistence type="predicted"/>
<name>C5BA70_EDWI9</name>
<accession>C5BA70</accession>
<evidence type="ECO:0000313" key="2">
    <source>
        <dbReference type="Proteomes" id="UP000001485"/>
    </source>
</evidence>
<gene>
    <name evidence="1" type="ordered locus">NT01EI_2379</name>
</gene>
<organism evidence="1 2">
    <name type="scientific">Edwardsiella ictaluri (strain 93-146)</name>
    <dbReference type="NCBI Taxonomy" id="634503"/>
    <lineage>
        <taxon>Bacteria</taxon>
        <taxon>Pseudomonadati</taxon>
        <taxon>Pseudomonadota</taxon>
        <taxon>Gammaproteobacteria</taxon>
        <taxon>Enterobacterales</taxon>
        <taxon>Hafniaceae</taxon>
        <taxon>Edwardsiella</taxon>
    </lineage>
</organism>
<dbReference type="HOGENOM" id="CLU_3308755_0_0_6"/>
<reference evidence="1 2" key="2">
    <citation type="journal article" date="2012" name="J. Bacteriol.">
        <title>Genome Sequence of Edwardsiella ictaluri 93-146, a Strain Associated with a Natural Channel Catfish Outbreak of Enteric Septicemia of Catfish.</title>
        <authorList>
            <person name="Williams M.L."/>
            <person name="Gillaspy A.F."/>
            <person name="Dyer D.W."/>
            <person name="Thune R.L."/>
            <person name="Waldbieser G.C."/>
            <person name="Schuster S.C."/>
            <person name="Gipson J."/>
            <person name="Zaitshik J."/>
            <person name="Landry C."/>
            <person name="Banes M.M."/>
            <person name="Lawrence M.L."/>
        </authorList>
    </citation>
    <scope>NUCLEOTIDE SEQUENCE [LARGE SCALE GENOMIC DNA]</scope>
    <source>
        <strain evidence="1 2">93-146</strain>
    </source>
</reference>
<protein>
    <submittedName>
        <fullName evidence="1">Uncharacterized protein</fullName>
    </submittedName>
</protein>
<dbReference type="AlphaFoldDB" id="C5BA70"/>
<dbReference type="Proteomes" id="UP000001485">
    <property type="component" value="Chromosome"/>
</dbReference>
<dbReference type="EMBL" id="CP001600">
    <property type="protein sequence ID" value="ACR69550.1"/>
    <property type="molecule type" value="Genomic_DNA"/>
</dbReference>